<reference evidence="11 12" key="1">
    <citation type="submission" date="2019-09" db="EMBL/GenBank/DDBJ databases">
        <title>Draft genome of the ectomycorrhizal ascomycete Sphaerosporella brunnea.</title>
        <authorList>
            <consortium name="DOE Joint Genome Institute"/>
            <person name="Benucci G.M."/>
            <person name="Marozzi G."/>
            <person name="Antonielli L."/>
            <person name="Sanchez S."/>
            <person name="Marco P."/>
            <person name="Wang X."/>
            <person name="Falini L.B."/>
            <person name="Barry K."/>
            <person name="Haridas S."/>
            <person name="Lipzen A."/>
            <person name="Labutti K."/>
            <person name="Grigoriev I.V."/>
            <person name="Murat C."/>
            <person name="Martin F."/>
            <person name="Albertini E."/>
            <person name="Donnini D."/>
            <person name="Bonito G."/>
        </authorList>
    </citation>
    <scope>NUCLEOTIDE SEQUENCE [LARGE SCALE GENOMIC DNA]</scope>
    <source>
        <strain evidence="11 12">Sb_GMNB300</strain>
    </source>
</reference>
<evidence type="ECO:0000256" key="7">
    <source>
        <dbReference type="SAM" id="MobiDB-lite"/>
    </source>
</evidence>
<proteinExistence type="predicted"/>
<comment type="caution">
    <text evidence="11">The sequence shown here is derived from an EMBL/GenBank/DDBJ whole genome shotgun (WGS) entry which is preliminary data.</text>
</comment>
<evidence type="ECO:0000259" key="8">
    <source>
        <dbReference type="Pfam" id="PF12340"/>
    </source>
</evidence>
<keyword evidence="6" id="KW-0788">Thiol protease</keyword>
<evidence type="ECO:0000256" key="4">
    <source>
        <dbReference type="ARBA" id="ARBA00022786"/>
    </source>
</evidence>
<dbReference type="OrthoDB" id="3182339at2759"/>
<keyword evidence="3" id="KW-0645">Protease</keyword>
<dbReference type="InParanoid" id="A0A5J5EZL0"/>
<evidence type="ECO:0000313" key="12">
    <source>
        <dbReference type="Proteomes" id="UP000326924"/>
    </source>
</evidence>
<dbReference type="InterPro" id="IPR022105">
    <property type="entry name" value="DUF3645"/>
</dbReference>
<comment type="catalytic activity">
    <reaction evidence="1">
        <text>Thiol-dependent hydrolysis of ester, thioester, amide, peptide and isopeptide bonds formed by the C-terminal Gly of ubiquitin (a 76-residue protein attached to proteins as an intracellular targeting signal).</text>
        <dbReference type="EC" id="3.4.19.12"/>
    </reaction>
</comment>
<dbReference type="Proteomes" id="UP000326924">
    <property type="component" value="Unassembled WGS sequence"/>
</dbReference>
<evidence type="ECO:0000256" key="5">
    <source>
        <dbReference type="ARBA" id="ARBA00022801"/>
    </source>
</evidence>
<dbReference type="EC" id="3.4.19.12" evidence="2"/>
<dbReference type="InterPro" id="IPR051346">
    <property type="entry name" value="OTU_Deubiquitinase"/>
</dbReference>
<evidence type="ECO:0000259" key="10">
    <source>
        <dbReference type="Pfam" id="PF20255"/>
    </source>
</evidence>
<feature type="domain" description="DUF6606" evidence="10">
    <location>
        <begin position="14"/>
        <end position="279"/>
    </location>
</feature>
<gene>
    <name evidence="11" type="ORF">FN846DRAFT_906594</name>
</gene>
<dbReference type="EMBL" id="VXIS01000078">
    <property type="protein sequence ID" value="KAA8907564.1"/>
    <property type="molecule type" value="Genomic_DNA"/>
</dbReference>
<dbReference type="PANTHER" id="PTHR13367:SF34">
    <property type="match status" value="1"/>
</dbReference>
<dbReference type="GO" id="GO:0006508">
    <property type="term" value="P:proteolysis"/>
    <property type="evidence" value="ECO:0007669"/>
    <property type="project" value="UniProtKB-KW"/>
</dbReference>
<feature type="compositionally biased region" description="Basic and acidic residues" evidence="7">
    <location>
        <begin position="2836"/>
        <end position="2845"/>
    </location>
</feature>
<name>A0A5J5EZL0_9PEZI</name>
<dbReference type="Pfam" id="PF12340">
    <property type="entry name" value="DUF3638"/>
    <property type="match status" value="1"/>
</dbReference>
<organism evidence="11 12">
    <name type="scientific">Sphaerosporella brunnea</name>
    <dbReference type="NCBI Taxonomy" id="1250544"/>
    <lineage>
        <taxon>Eukaryota</taxon>
        <taxon>Fungi</taxon>
        <taxon>Dikarya</taxon>
        <taxon>Ascomycota</taxon>
        <taxon>Pezizomycotina</taxon>
        <taxon>Pezizomycetes</taxon>
        <taxon>Pezizales</taxon>
        <taxon>Pyronemataceae</taxon>
        <taxon>Sphaerosporella</taxon>
    </lineage>
</organism>
<keyword evidence="5" id="KW-0378">Hydrolase</keyword>
<evidence type="ECO:0000256" key="1">
    <source>
        <dbReference type="ARBA" id="ARBA00000707"/>
    </source>
</evidence>
<evidence type="ECO:0000313" key="11">
    <source>
        <dbReference type="EMBL" id="KAA8907564.1"/>
    </source>
</evidence>
<protein>
    <recommendedName>
        <fullName evidence="2">ubiquitinyl hydrolase 1</fullName>
        <ecNumber evidence="2">3.4.19.12</ecNumber>
    </recommendedName>
</protein>
<evidence type="ECO:0000256" key="2">
    <source>
        <dbReference type="ARBA" id="ARBA00012759"/>
    </source>
</evidence>
<sequence>MANCKPTVAEMKYLIEHIFLPPQLPQDDKGNRPVRDGRLLLLLFDASSKYYSLMEGQEKEQLYTVCKMLLSLQDIAFRNQTGLSADKLQEKMLNMKHGDVIALHVTKQNAGVILRHSGDRLLIEMFEVSPTTKEVMKTTGRLVCSYPGPVISIDLDTAQDSSFAHNFATTLERLDCETLPQAIPITQKANSKVPEIRDTADPMFVTRMIGGILRGLGDAIPSETGRIQKNIRDDVLWDSAKAPWRRSPFWLVLRVAMQTTLQRDIYKSLMVYFMAAVLEKARDMQWDNDTLAIMNMKLARRVFKAQDRLPEFVKQRVREALTNVGQYSQEQWQNIQADDGPKGEWRPKELSLRADTNLSLNNSKGYIQALLEREDTSASSASFQPSEDRRSLPTYTRIVTLPSSKELSLYDVEKWVENSLSNWLSENITRDSACEELGKLLNDYTVAAKRVYNQSPENLSIMLLTTMELWVALDKVAVKQCPLLREYSPEVPVSLLEPLLLPKKSQMVRLADVEAYIKGRKTAAHSGNQRIFSDKVRSTSFSVEYFKQSPAHQSLRERIEAQATRNRKLKTEEYAQKRNEYNNLISDAARRSCTYHYYTDRWGERRSYHSSSCEKCRLQNLASGMRIKVHEWPLPTDELKLKSAVFELLCPKSFSVWRNITYMILVDICTPDTVSFESHSPPGGNLKEYDGLSSYYGCTDGSPRIQMWSEPKSFVRAHYSTCVVSSATLDSVCVNNGLNWRPYDSVRRGWVMDNFGKANVRQMCTLMLPAGQGPYQNLQQFVNNSTHTSNQVIASQHLCSTELSLHEFEAFGELRAGHRLQWLNIARELRARALTWGNEPVGLLLMQTAWQAGPPQEFSWPRESHLEPTTAEFGQELLGNIDGLWENIKHNWRESFTAHSLIVLTSRILTCSDSEEVKARAAELMRKGRGITLEWCRQLSEKLDSSSDRQLDDHTVQTLRTRLIQVAAICRCTYDVDSHDLPLIFSSHDDVATAVECDIIICDNEPIKGSDRSSLTRSLLYRNRRISMDLEHELRRLIIGSNPSVGMDDCIGRVWSGHVRGGQWRALSSPNERWVTKQMSSPGESGGRLREVHFNLLTGQLLIDGSPMKRLPRKYVTNPTYSRTFGHKIFDVCPGKGCMPYQAKHSQNGFDVYFGLEDGQLIVRAEKGAQKFELIPHSKLSGDFPQHMVDDYAHWMDLKSEIIEFRPLETQWETSELNPWVEYKNLQMRTIGKRYLDVRSPSALMIYSVLQPLEYDHYIEATLTDEDSTLEIKLPRFNLHFFGNADQQLECLQFRSMIVDSNQNFGTLIGLQNRLVLKDKNGRADSVSRKLLIPHGKVSYGKLGSHVNVTIATDGVKQVVLHAFDIDSTLCRLVGNSSLLSRLYKIYLHALTSHCLPDKLTGRTGTEEALHDLNSAAVWSFKELKEEEQDLLSLIASLTPERVFYPSHLRVMQTVIWNDLPALSQHEDFYRTVKKIRQYSARFRFFQEDDAPSPLPVEANGEAKNQSEYLVDRAAARNAVFRLPDFGGSNFACGADRTYAARDILSSDVQDQEAKACTIARCAQRWSSSVETTSSLLQHCEAWGTVQCDPPATLGYQSSLLQASPASDWWSLYAACHGATQEKRYDIMFTLSTLVFAEHPMDMELIWTLLAAATVPRLARTAMPGKGSYDLGHKYAPDASRLKDVIEDKTVDYYSSSERSTPQYSWESDDSWNERKQSLYRENRSDQITEFKNSLVRQWVCQQPAFPSSGAYDLLKIDELKEQINAMFFGWYENMRFKQCTLEIQGCLNSQKRRICPSPTYPFSAPRPQQGRPTVLVSINEICPGSTEHLGSTTSPELAIVDNFERQKISRDDGLEDLEGLLRALSKASTIKFETQYAQDLNDSLAAYRASSADAGQGLGSLGVDKQALWAFRKGYKIQMESLFAAIKTSLTSTRADSSTQKLLESSGLWPRVTPASLLALLAATAPAKLSQPWKRILVHYGLAVARFQRATRMYNLAQSGSSQDLAKELANAGHHGWDPITYPDWLLLEIENNLLIRPIQAEIAELMINPRSGHSSVLQLNMGEGKSSVIVPIVSAALADAEKLVRVVVLKPLSTQMFRLLVQKLGGLTNRRIFYMPFNRNIEVDSSIAAQIRELYEECMATRGILLVQPEHLLSFKLMGFEKLDDPSTASASVAKQLLDTQTWLEQKARDVLDESDEILHVRYQLIYTLGKQTYLDHAPERWIIVQQLLDLVLSHATRLREEFPKGVEIHGVHPGSFPQIRILEDQAGEKLLQCLEKDIKAGRGPKTPFRLWPETTRTLALQFIFDPTMTEEECKPLFAYQGLTNPRTLLLLRGLLAHGIVLTALRDKRWRVEYGLDAARRPPTLLAVPYRAKDCPALRAEFSHPDMAITLTSLSYYYGGLTDAQMETVFAELLKSNDPGITYTSWVDATVPESIRTLKGVNIDDFEQRQTLVFPQLRHRKRVIDFYLTQVVFPRDAKEFPHKLSTSGWDLAERRRLPITGFSGTNDNRFLLPLSLTQDDVEQNRGTNAKVLSYLLKQENNCYQHLELAANEDKVDFLLKAIATQTPRIRVLLDVGAQILLQNKEVAEKLLKTMAGEIEAVVYFDDQDEIIVQRQDGTTELLLFSPFAKQMEKTFVYLDEVHTRGTDLKLPITSRAAVTLGPKLTKDKLVQACMRMRQLGHGQTVMYFAPTEVHCKVSALAAARAQSAGAGIQALDVVRWAINETCTSTKQSVPLWASQGLSYRTRQQAWQDYTHPDSARHSDGAALLEGLKEPESQTLEEMYGIIAATAASHKDEPTADDAAAAAIWKKCDEFGIRSLHSVRMQEEQEREVAQEVEEERSVERPAPAKPATHSLHPSLLRFVRTGQLSPSAFLPIESCFSKTSADAKLVHGWAESLLVTPDFTTTVTAKGALDDYLRRISWVLSGESHAVVVSPFEADTLLPAIRSSAFVRLHVYYPKATKDMAPFDAATSLSLSGGAARSCSWASRPLMCTLGLLAGQICLSDMAEYRHVCAFLALYLGHVGEGDKAHIDGEGGFVACERRREALGMLPSPFARNPVGFVKAVLNLRRKGQGFLETHVGNLLGALPLLEEDFE</sequence>
<dbReference type="InterPro" id="IPR046541">
    <property type="entry name" value="DUF6606"/>
</dbReference>
<keyword evidence="4" id="KW-0833">Ubl conjugation pathway</keyword>
<evidence type="ECO:0000256" key="3">
    <source>
        <dbReference type="ARBA" id="ARBA00022670"/>
    </source>
</evidence>
<dbReference type="GO" id="GO:0004843">
    <property type="term" value="F:cysteine-type deubiquitinase activity"/>
    <property type="evidence" value="ECO:0007669"/>
    <property type="project" value="UniProtKB-EC"/>
</dbReference>
<keyword evidence="12" id="KW-1185">Reference proteome</keyword>
<dbReference type="PANTHER" id="PTHR13367">
    <property type="entry name" value="UBIQUITIN THIOESTERASE"/>
    <property type="match status" value="1"/>
</dbReference>
<evidence type="ECO:0000256" key="6">
    <source>
        <dbReference type="ARBA" id="ARBA00022807"/>
    </source>
</evidence>
<evidence type="ECO:0000259" key="9">
    <source>
        <dbReference type="Pfam" id="PF12359"/>
    </source>
</evidence>
<dbReference type="Pfam" id="PF12359">
    <property type="entry name" value="DUF3645"/>
    <property type="match status" value="1"/>
</dbReference>
<feature type="domain" description="DUF3638" evidence="8">
    <location>
        <begin position="2015"/>
        <end position="2241"/>
    </location>
</feature>
<feature type="domain" description="DUF3645" evidence="9">
    <location>
        <begin position="2362"/>
        <end position="2394"/>
    </location>
</feature>
<feature type="region of interest" description="Disordered" evidence="7">
    <location>
        <begin position="2836"/>
        <end position="2855"/>
    </location>
</feature>
<dbReference type="InterPro" id="IPR022099">
    <property type="entry name" value="DUF3638"/>
</dbReference>
<accession>A0A5J5EZL0</accession>
<dbReference type="Pfam" id="PF20255">
    <property type="entry name" value="DUF6606"/>
    <property type="match status" value="1"/>
</dbReference>